<protein>
    <recommendedName>
        <fullName evidence="4">Nuclease</fullName>
    </recommendedName>
</protein>
<dbReference type="OrthoDB" id="885042at2"/>
<dbReference type="AlphaFoldDB" id="A0A5R8WII6"/>
<name>A0A5R8WII6_9BACT</name>
<comment type="caution">
    <text evidence="2">The sequence shown here is derived from an EMBL/GenBank/DDBJ whole genome shotgun (WGS) entry which is preliminary data.</text>
</comment>
<proteinExistence type="predicted"/>
<feature type="chain" id="PRO_5024362423" description="Nuclease" evidence="1">
    <location>
        <begin position="22"/>
        <end position="70"/>
    </location>
</feature>
<dbReference type="Proteomes" id="UP000305517">
    <property type="component" value="Unassembled WGS sequence"/>
</dbReference>
<dbReference type="EMBL" id="VAJM01000016">
    <property type="protein sequence ID" value="TLM88686.1"/>
    <property type="molecule type" value="Genomic_DNA"/>
</dbReference>
<evidence type="ECO:0008006" key="4">
    <source>
        <dbReference type="Google" id="ProtNLM"/>
    </source>
</evidence>
<evidence type="ECO:0000256" key="1">
    <source>
        <dbReference type="SAM" id="SignalP"/>
    </source>
</evidence>
<organism evidence="2 3">
    <name type="scientific">Hymenobacter jeollabukensis</name>
    <dbReference type="NCBI Taxonomy" id="2025313"/>
    <lineage>
        <taxon>Bacteria</taxon>
        <taxon>Pseudomonadati</taxon>
        <taxon>Bacteroidota</taxon>
        <taxon>Cytophagia</taxon>
        <taxon>Cytophagales</taxon>
        <taxon>Hymenobacteraceae</taxon>
        <taxon>Hymenobacter</taxon>
    </lineage>
</organism>
<sequence>MSSALLPLVLAGLLLAPPAKVYVCQGSASYAYHATDRCEGLAWCTKTVAKLPRAQAEKLGRRPCGRCYRR</sequence>
<evidence type="ECO:0000313" key="2">
    <source>
        <dbReference type="EMBL" id="TLM88686.1"/>
    </source>
</evidence>
<reference evidence="2 3" key="1">
    <citation type="submission" date="2019-05" db="EMBL/GenBank/DDBJ databases">
        <title>Hymenobacter edaphi sp. nov., isolated from abandoned arsenic-contaminated farmland soil.</title>
        <authorList>
            <person name="Nie L."/>
        </authorList>
    </citation>
    <scope>NUCLEOTIDE SEQUENCE [LARGE SCALE GENOMIC DNA]</scope>
    <source>
        <strain evidence="2 3">1-3-3-8</strain>
    </source>
</reference>
<dbReference type="RefSeq" id="WP_138081477.1">
    <property type="nucleotide sequence ID" value="NZ_VAJM01000016.1"/>
</dbReference>
<keyword evidence="3" id="KW-1185">Reference proteome</keyword>
<feature type="signal peptide" evidence="1">
    <location>
        <begin position="1"/>
        <end position="21"/>
    </location>
</feature>
<evidence type="ECO:0000313" key="3">
    <source>
        <dbReference type="Proteomes" id="UP000305517"/>
    </source>
</evidence>
<accession>A0A5R8WII6</accession>
<gene>
    <name evidence="2" type="ORF">FDY95_22895</name>
</gene>
<keyword evidence="1" id="KW-0732">Signal</keyword>